<dbReference type="AlphaFoldDB" id="A0A8H7CDL6"/>
<accession>A0A8H7CDL6</accession>
<dbReference type="OrthoDB" id="3019750at2759"/>
<feature type="transmembrane region" description="Helical" evidence="1">
    <location>
        <begin position="246"/>
        <end position="271"/>
    </location>
</feature>
<keyword evidence="3" id="KW-1185">Reference proteome</keyword>
<evidence type="ECO:0000313" key="2">
    <source>
        <dbReference type="EMBL" id="KAF7333310.1"/>
    </source>
</evidence>
<feature type="transmembrane region" description="Helical" evidence="1">
    <location>
        <begin position="20"/>
        <end position="43"/>
    </location>
</feature>
<evidence type="ECO:0000256" key="1">
    <source>
        <dbReference type="SAM" id="Phobius"/>
    </source>
</evidence>
<proteinExistence type="predicted"/>
<feature type="transmembrane region" description="Helical" evidence="1">
    <location>
        <begin position="218"/>
        <end position="240"/>
    </location>
</feature>
<sequence>MAYTVDSKPLDYSWDNLVVYASQTMVSLFFYGIYVNLFLLSLYTLSRRKTAGTKLLIAASCLMAIVGSTQMAIDLALTVETARLHQEIVHTQVSNEHGLRMQPLWPTLLRGLDMAQNFMFLMNNFITDLFFLYRCYVIWGFSKKPIILPVLLMSSTLVMGILWCAPRTSVRDLRVPYILGAATNLVLTALTAGRILWIRREASHVTLDNTFRSRYNRAIGIILESGAIYCLSIIFVVIGASLNDEIFVIGFGTGQQLINIIPTFTLVYIGLGKNEDNSLIENVSSDQGKPTQKAVHLEQPNGHSNIPPVLYITKEETEDKGVEFP</sequence>
<feature type="transmembrane region" description="Helical" evidence="1">
    <location>
        <begin position="118"/>
        <end position="139"/>
    </location>
</feature>
<keyword evidence="1" id="KW-0472">Membrane</keyword>
<comment type="caution">
    <text evidence="2">The sequence shown here is derived from an EMBL/GenBank/DDBJ whole genome shotgun (WGS) entry which is preliminary data.</text>
</comment>
<dbReference type="EMBL" id="JACAZI010000029">
    <property type="protein sequence ID" value="KAF7333310.1"/>
    <property type="molecule type" value="Genomic_DNA"/>
</dbReference>
<keyword evidence="1" id="KW-1133">Transmembrane helix</keyword>
<feature type="transmembrane region" description="Helical" evidence="1">
    <location>
        <begin position="55"/>
        <end position="73"/>
    </location>
</feature>
<evidence type="ECO:0000313" key="3">
    <source>
        <dbReference type="Proteomes" id="UP000620124"/>
    </source>
</evidence>
<organism evidence="2 3">
    <name type="scientific">Mycena venus</name>
    <dbReference type="NCBI Taxonomy" id="2733690"/>
    <lineage>
        <taxon>Eukaryota</taxon>
        <taxon>Fungi</taxon>
        <taxon>Dikarya</taxon>
        <taxon>Basidiomycota</taxon>
        <taxon>Agaricomycotina</taxon>
        <taxon>Agaricomycetes</taxon>
        <taxon>Agaricomycetidae</taxon>
        <taxon>Agaricales</taxon>
        <taxon>Marasmiineae</taxon>
        <taxon>Mycenaceae</taxon>
        <taxon>Mycena</taxon>
    </lineage>
</organism>
<keyword evidence="1" id="KW-0812">Transmembrane</keyword>
<reference evidence="2" key="1">
    <citation type="submission" date="2020-05" db="EMBL/GenBank/DDBJ databases">
        <title>Mycena genomes resolve the evolution of fungal bioluminescence.</title>
        <authorList>
            <person name="Tsai I.J."/>
        </authorList>
    </citation>
    <scope>NUCLEOTIDE SEQUENCE</scope>
    <source>
        <strain evidence="2">CCC161011</strain>
    </source>
</reference>
<feature type="transmembrane region" description="Helical" evidence="1">
    <location>
        <begin position="146"/>
        <end position="165"/>
    </location>
</feature>
<protein>
    <submittedName>
        <fullName evidence="2">Uncharacterized protein</fullName>
    </submittedName>
</protein>
<name>A0A8H7CDL6_9AGAR</name>
<gene>
    <name evidence="2" type="ORF">MVEN_02345900</name>
</gene>
<dbReference type="Proteomes" id="UP000620124">
    <property type="component" value="Unassembled WGS sequence"/>
</dbReference>
<feature type="transmembrane region" description="Helical" evidence="1">
    <location>
        <begin position="177"/>
        <end position="197"/>
    </location>
</feature>